<protein>
    <submittedName>
        <fullName evidence="1">Uncharacterized protein</fullName>
    </submittedName>
</protein>
<dbReference type="EMBL" id="CP024785">
    <property type="protein sequence ID" value="AUB35097.1"/>
    <property type="molecule type" value="Genomic_DNA"/>
</dbReference>
<gene>
    <name evidence="1" type="ORF">COO91_00951</name>
</gene>
<dbReference type="Proteomes" id="UP000232003">
    <property type="component" value="Chromosome"/>
</dbReference>
<sequence length="41" mass="4591">MRLISEKLQKTAIDALAFQIKQATPLMHPVFLERLVIAALA</sequence>
<reference evidence="1 2" key="1">
    <citation type="submission" date="2017-11" db="EMBL/GenBank/DDBJ databases">
        <title>Complete genome of a free-living desiccation-tolerant cyanobacterium and its photosynthetic adaptation to extreme terrestrial habitat.</title>
        <authorList>
            <person name="Shang J."/>
        </authorList>
    </citation>
    <scope>NUCLEOTIDE SEQUENCE [LARGE SCALE GENOMIC DNA]</scope>
    <source>
        <strain evidence="1 2">CCNUN1</strain>
    </source>
</reference>
<keyword evidence="2" id="KW-1185">Reference proteome</keyword>
<evidence type="ECO:0000313" key="2">
    <source>
        <dbReference type="Proteomes" id="UP000232003"/>
    </source>
</evidence>
<dbReference type="KEGG" id="nfl:COO91_00951"/>
<proteinExistence type="predicted"/>
<evidence type="ECO:0000313" key="1">
    <source>
        <dbReference type="EMBL" id="AUB35097.1"/>
    </source>
</evidence>
<accession>A0A2K8SI48</accession>
<organism evidence="1 2">
    <name type="scientific">Nostoc flagelliforme CCNUN1</name>
    <dbReference type="NCBI Taxonomy" id="2038116"/>
    <lineage>
        <taxon>Bacteria</taxon>
        <taxon>Bacillati</taxon>
        <taxon>Cyanobacteriota</taxon>
        <taxon>Cyanophyceae</taxon>
        <taxon>Nostocales</taxon>
        <taxon>Nostocaceae</taxon>
        <taxon>Nostoc</taxon>
    </lineage>
</organism>
<name>A0A2K8SI48_9NOSO</name>
<dbReference type="AlphaFoldDB" id="A0A2K8SI48"/>